<evidence type="ECO:0000313" key="3">
    <source>
        <dbReference type="EMBL" id="RGP74637.1"/>
    </source>
</evidence>
<name>A0A395SR39_FUSSP</name>
<dbReference type="SMART" id="SM00225">
    <property type="entry name" value="BTB"/>
    <property type="match status" value="1"/>
</dbReference>
<feature type="compositionally biased region" description="Low complexity" evidence="1">
    <location>
        <begin position="130"/>
        <end position="142"/>
    </location>
</feature>
<feature type="compositionally biased region" description="Basic and acidic residues" evidence="1">
    <location>
        <begin position="100"/>
        <end position="117"/>
    </location>
</feature>
<feature type="compositionally biased region" description="Pro residues" evidence="1">
    <location>
        <begin position="178"/>
        <end position="189"/>
    </location>
</feature>
<dbReference type="PANTHER" id="PTHR47843">
    <property type="entry name" value="BTB DOMAIN-CONTAINING PROTEIN-RELATED"/>
    <property type="match status" value="1"/>
</dbReference>
<dbReference type="Pfam" id="PF00651">
    <property type="entry name" value="BTB"/>
    <property type="match status" value="1"/>
</dbReference>
<keyword evidence="4" id="KW-1185">Reference proteome</keyword>
<evidence type="ECO:0000313" key="4">
    <source>
        <dbReference type="Proteomes" id="UP000266152"/>
    </source>
</evidence>
<dbReference type="SUPFAM" id="SSF54695">
    <property type="entry name" value="POZ domain"/>
    <property type="match status" value="1"/>
</dbReference>
<dbReference type="Proteomes" id="UP000266152">
    <property type="component" value="Unassembled WGS sequence"/>
</dbReference>
<dbReference type="EMBL" id="PXOF01000020">
    <property type="protein sequence ID" value="RGP74637.1"/>
    <property type="molecule type" value="Genomic_DNA"/>
</dbReference>
<dbReference type="InterPro" id="IPR000210">
    <property type="entry name" value="BTB/POZ_dom"/>
</dbReference>
<dbReference type="Gene3D" id="3.30.710.10">
    <property type="entry name" value="Potassium Channel Kv1.1, Chain A"/>
    <property type="match status" value="1"/>
</dbReference>
<evidence type="ECO:0000259" key="2">
    <source>
        <dbReference type="PROSITE" id="PS50097"/>
    </source>
</evidence>
<dbReference type="CDD" id="cd18186">
    <property type="entry name" value="BTB_POZ_ZBTB_KLHL-like"/>
    <property type="match status" value="1"/>
</dbReference>
<feature type="compositionally biased region" description="Low complexity" evidence="1">
    <location>
        <begin position="163"/>
        <end position="177"/>
    </location>
</feature>
<feature type="compositionally biased region" description="Polar residues" evidence="1">
    <location>
        <begin position="143"/>
        <end position="152"/>
    </location>
</feature>
<gene>
    <name evidence="3" type="ORF">FSPOR_1215</name>
</gene>
<dbReference type="PANTHER" id="PTHR47843:SF5">
    <property type="entry name" value="BTB_POZ DOMAIN PROTEIN"/>
    <property type="match status" value="1"/>
</dbReference>
<proteinExistence type="predicted"/>
<dbReference type="AlphaFoldDB" id="A0A395SR39"/>
<accession>A0A395SR39</accession>
<evidence type="ECO:0000256" key="1">
    <source>
        <dbReference type="SAM" id="MobiDB-lite"/>
    </source>
</evidence>
<feature type="domain" description="BTB" evidence="2">
    <location>
        <begin position="27"/>
        <end position="94"/>
    </location>
</feature>
<dbReference type="STRING" id="5514.A0A395SR39"/>
<reference evidence="3 4" key="1">
    <citation type="journal article" date="2018" name="PLoS Pathog.">
        <title>Evolution of structural diversity of trichothecenes, a family of toxins produced by plant pathogenic and entomopathogenic fungi.</title>
        <authorList>
            <person name="Proctor R.H."/>
            <person name="McCormick S.P."/>
            <person name="Kim H.S."/>
            <person name="Cardoza R.E."/>
            <person name="Stanley A.M."/>
            <person name="Lindo L."/>
            <person name="Kelly A."/>
            <person name="Brown D.W."/>
            <person name="Lee T."/>
            <person name="Vaughan M.M."/>
            <person name="Alexander N.J."/>
            <person name="Busman M."/>
            <person name="Gutierrez S."/>
        </authorList>
    </citation>
    <scope>NUCLEOTIDE SEQUENCE [LARGE SCALE GENOMIC DNA]</scope>
    <source>
        <strain evidence="3 4">NRRL 3299</strain>
    </source>
</reference>
<protein>
    <submittedName>
        <fullName evidence="3">Amino acid transport gap1</fullName>
    </submittedName>
</protein>
<dbReference type="InterPro" id="IPR011333">
    <property type="entry name" value="SKP1/BTB/POZ_sf"/>
</dbReference>
<organism evidence="3 4">
    <name type="scientific">Fusarium sporotrichioides</name>
    <dbReference type="NCBI Taxonomy" id="5514"/>
    <lineage>
        <taxon>Eukaryota</taxon>
        <taxon>Fungi</taxon>
        <taxon>Dikarya</taxon>
        <taxon>Ascomycota</taxon>
        <taxon>Pezizomycotina</taxon>
        <taxon>Sordariomycetes</taxon>
        <taxon>Hypocreomycetidae</taxon>
        <taxon>Hypocreales</taxon>
        <taxon>Nectriaceae</taxon>
        <taxon>Fusarium</taxon>
    </lineage>
</organism>
<comment type="caution">
    <text evidence="3">The sequence shown here is derived from an EMBL/GenBank/DDBJ whole genome shotgun (WGS) entry which is preliminary data.</text>
</comment>
<feature type="region of interest" description="Disordered" evidence="1">
    <location>
        <begin position="100"/>
        <end position="189"/>
    </location>
</feature>
<dbReference type="PROSITE" id="PS50097">
    <property type="entry name" value="BTB"/>
    <property type="match status" value="1"/>
</dbReference>
<sequence>MAPPPFGPLAGEHGRSLSKLLKTGAYSDLTITCGTDKYAVHKAIVCSRSSFFAAACDGELKEAKTGEIDLPEDDPVAVKMMIRYLYTQNYTPPLVPVAPEAEKASTQKPEPESDSVKRRCVGQASPSGFSSTSTINTSPSSTHNQSRGQGSTARRGGFGGFPAGPHNPSNAFSSAPATPAPKPPAPIRPPNLVLHAKVYALGERYGIKDLKDLALFKFTNEAVDHHHSKSFMHATRYVYGSTIKQDRGMRDAVVRTLSWHVDLFEDEAFQSIIKDTELGLDLLLDLTQIRRGDLKRQASSL</sequence>